<dbReference type="Gene3D" id="3.90.550.10">
    <property type="entry name" value="Spore Coat Polysaccharide Biosynthesis Protein SpsA, Chain A"/>
    <property type="match status" value="1"/>
</dbReference>
<keyword evidence="7" id="KW-0328">Glycosyltransferase</keyword>
<evidence type="ECO:0000313" key="23">
    <source>
        <dbReference type="Proteomes" id="UP000549394"/>
    </source>
</evidence>
<keyword evidence="14" id="KW-0333">Golgi apparatus</keyword>
<comment type="subcellular location">
    <subcellularLocation>
        <location evidence="3">Endoplasmic reticulum membrane</location>
        <topology evidence="3">Single-pass type II membrane protein</topology>
    </subcellularLocation>
    <subcellularLocation>
        <location evidence="2">Golgi apparatus membrane</location>
        <topology evidence="2">Single-pass type II membrane protein</topology>
    </subcellularLocation>
</comment>
<proteinExistence type="inferred from homology"/>
<evidence type="ECO:0000256" key="19">
    <source>
        <dbReference type="ARBA" id="ARBA00069568"/>
    </source>
</evidence>
<comment type="caution">
    <text evidence="22">The sequence shown here is derived from an EMBL/GenBank/DDBJ whole genome shotgun (WGS) entry which is preliminary data.</text>
</comment>
<keyword evidence="17" id="KW-0325">Glycoprotein</keyword>
<evidence type="ECO:0000256" key="9">
    <source>
        <dbReference type="ARBA" id="ARBA00022692"/>
    </source>
</evidence>
<evidence type="ECO:0000256" key="7">
    <source>
        <dbReference type="ARBA" id="ARBA00022676"/>
    </source>
</evidence>
<keyword evidence="23" id="KW-1185">Reference proteome</keyword>
<evidence type="ECO:0000313" key="22">
    <source>
        <dbReference type="EMBL" id="CAD5119025.1"/>
    </source>
</evidence>
<dbReference type="FunFam" id="3.90.550.10:FF:000035">
    <property type="entry name" value="Putative Exostosin-2"/>
    <property type="match status" value="1"/>
</dbReference>
<dbReference type="GO" id="GO:0000139">
    <property type="term" value="C:Golgi membrane"/>
    <property type="evidence" value="ECO:0007669"/>
    <property type="project" value="UniProtKB-SubCell"/>
</dbReference>
<dbReference type="SUPFAM" id="SSF53448">
    <property type="entry name" value="Nucleotide-diphospho-sugar transferases"/>
    <property type="match status" value="1"/>
</dbReference>
<gene>
    <name evidence="22" type="ORF">DGYR_LOCUS7319</name>
</gene>
<evidence type="ECO:0000256" key="5">
    <source>
        <dbReference type="ARBA" id="ARBA00010271"/>
    </source>
</evidence>
<evidence type="ECO:0000256" key="2">
    <source>
        <dbReference type="ARBA" id="ARBA00004323"/>
    </source>
</evidence>
<evidence type="ECO:0000256" key="16">
    <source>
        <dbReference type="ARBA" id="ARBA00023157"/>
    </source>
</evidence>
<evidence type="ECO:0000256" key="15">
    <source>
        <dbReference type="ARBA" id="ARBA00023136"/>
    </source>
</evidence>
<keyword evidence="12" id="KW-0735">Signal-anchor</keyword>
<keyword evidence="16" id="KW-1015">Disulfide bond</keyword>
<dbReference type="Pfam" id="PF09258">
    <property type="entry name" value="Glyco_transf_64"/>
    <property type="match status" value="1"/>
</dbReference>
<keyword evidence="13" id="KW-1133">Transmembrane helix</keyword>
<evidence type="ECO:0000256" key="8">
    <source>
        <dbReference type="ARBA" id="ARBA00022679"/>
    </source>
</evidence>
<evidence type="ECO:0000256" key="13">
    <source>
        <dbReference type="ARBA" id="ARBA00022989"/>
    </source>
</evidence>
<name>A0A7I8VTZ8_9ANNE</name>
<dbReference type="AlphaFoldDB" id="A0A7I8VTZ8"/>
<dbReference type="GO" id="GO:0046872">
    <property type="term" value="F:metal ion binding"/>
    <property type="evidence" value="ECO:0007669"/>
    <property type="project" value="UniProtKB-KW"/>
</dbReference>
<keyword evidence="10" id="KW-0479">Metal-binding</keyword>
<dbReference type="OrthoDB" id="5954868at2759"/>
<keyword evidence="18" id="KW-0464">Manganese</keyword>
<organism evidence="22 23">
    <name type="scientific">Dimorphilus gyrociliatus</name>
    <dbReference type="NCBI Taxonomy" id="2664684"/>
    <lineage>
        <taxon>Eukaryota</taxon>
        <taxon>Metazoa</taxon>
        <taxon>Spiralia</taxon>
        <taxon>Lophotrochozoa</taxon>
        <taxon>Annelida</taxon>
        <taxon>Polychaeta</taxon>
        <taxon>Polychaeta incertae sedis</taxon>
        <taxon>Dinophilidae</taxon>
        <taxon>Dimorphilus</taxon>
    </lineage>
</organism>
<dbReference type="InterPro" id="IPR004263">
    <property type="entry name" value="Exostosin"/>
</dbReference>
<feature type="domain" description="Glycosyl transferase 64" evidence="21">
    <location>
        <begin position="324"/>
        <end position="571"/>
    </location>
</feature>
<evidence type="ECO:0000256" key="4">
    <source>
        <dbReference type="ARBA" id="ARBA00004922"/>
    </source>
</evidence>
<evidence type="ECO:0000259" key="20">
    <source>
        <dbReference type="Pfam" id="PF03016"/>
    </source>
</evidence>
<keyword evidence="9" id="KW-0812">Transmembrane</keyword>
<evidence type="ECO:0000256" key="12">
    <source>
        <dbReference type="ARBA" id="ARBA00022968"/>
    </source>
</evidence>
<accession>A0A7I8VTZ8</accession>
<dbReference type="EC" id="2.4.1.224" evidence="6"/>
<evidence type="ECO:0000256" key="1">
    <source>
        <dbReference type="ARBA" id="ARBA00001936"/>
    </source>
</evidence>
<feature type="domain" description="Exostosin GT47" evidence="20">
    <location>
        <begin position="7"/>
        <end position="251"/>
    </location>
</feature>
<evidence type="ECO:0000256" key="18">
    <source>
        <dbReference type="ARBA" id="ARBA00023211"/>
    </source>
</evidence>
<dbReference type="InterPro" id="IPR029044">
    <property type="entry name" value="Nucleotide-diphossugar_trans"/>
</dbReference>
<protein>
    <recommendedName>
        <fullName evidence="19">Exostosin-2</fullName>
        <ecNumber evidence="6">2.4.1.224</ecNumber>
    </recommendedName>
</protein>
<dbReference type="Pfam" id="PF03016">
    <property type="entry name" value="Exostosin_GT47"/>
    <property type="match status" value="1"/>
</dbReference>
<dbReference type="EMBL" id="CAJFCJ010000009">
    <property type="protein sequence ID" value="CAD5119025.1"/>
    <property type="molecule type" value="Genomic_DNA"/>
</dbReference>
<evidence type="ECO:0000256" key="11">
    <source>
        <dbReference type="ARBA" id="ARBA00022824"/>
    </source>
</evidence>
<dbReference type="GO" id="GO:0015020">
    <property type="term" value="F:glucuronosyltransferase activity"/>
    <property type="evidence" value="ECO:0007669"/>
    <property type="project" value="UniProtKB-ARBA"/>
</dbReference>
<evidence type="ECO:0000256" key="3">
    <source>
        <dbReference type="ARBA" id="ARBA00004648"/>
    </source>
</evidence>
<sequence length="588" mass="68124">MLPRSKEFMQIIDAILESPFVTSDPKKACVFVPQIDLLNQNNLKVDMIDRCLSALPLWNNGENHLLFNMLPGSTPNYATKLEINRGNSILAGSGLDISTYRMNFDISIPLFNPLTHHYTYTHKNNKRDWLLVSSQIGIDPAHREQLERVTERSRGVLVLSRCEGDFNFTERCNLRGVYHYPAILSSVTFCLVLRVSRFSQTILSEAMQHGCIPVIAMDSYVLPFVDVIDWKRVVIRVEESRLIEIVEILERIGSDRILEMQSQVLFIWDKYFKSMREITLATLQIINDRVFPYDVKSYEDWNELQVPIKDPLFLPVRPLKHNGFTAVILSYDRITSLFDLIRKISAAPSLSKVLVIWNNQKKQPPPTSNWPNINVPLRILQTPRNSLHNRFYPYAEIETEAILSLDDDILMLTIDELEFAYQVWREFPDRLVGFPSRLHLWNNKTDSWKYESEWTSSISMVLTGASFYHKYYSFAYTKYLPQKLKLWIDENMNCEDIAMNFIIANLTGKAPLKVGPRKKFKCSTASCINSDMLSADLAHMVERSECITQFVHAFGRMPLKSVEFRAAPVLYKDKEYFSFTKYSNIGSL</sequence>
<keyword evidence="15" id="KW-0472">Membrane</keyword>
<evidence type="ECO:0000256" key="17">
    <source>
        <dbReference type="ARBA" id="ARBA00023180"/>
    </source>
</evidence>
<evidence type="ECO:0000256" key="6">
    <source>
        <dbReference type="ARBA" id="ARBA00012194"/>
    </source>
</evidence>
<evidence type="ECO:0000256" key="14">
    <source>
        <dbReference type="ARBA" id="ARBA00023034"/>
    </source>
</evidence>
<dbReference type="PANTHER" id="PTHR48261:SF5">
    <property type="entry name" value="EXOSTOSIN GLYCOSYLTRANSFERASE 2"/>
    <property type="match status" value="1"/>
</dbReference>
<reference evidence="22 23" key="1">
    <citation type="submission" date="2020-08" db="EMBL/GenBank/DDBJ databases">
        <authorList>
            <person name="Hejnol A."/>
        </authorList>
    </citation>
    <scope>NUCLEOTIDE SEQUENCE [LARGE SCALE GENOMIC DNA]</scope>
</reference>
<dbReference type="GO" id="GO:0050508">
    <property type="term" value="F:glucuronosyl-N-acetylglucosaminyl-proteoglycan 4-alpha-N-acetylglucosaminyltransferase activity"/>
    <property type="evidence" value="ECO:0007669"/>
    <property type="project" value="UniProtKB-EC"/>
</dbReference>
<dbReference type="GO" id="GO:0015012">
    <property type="term" value="P:heparan sulfate proteoglycan biosynthetic process"/>
    <property type="evidence" value="ECO:0007669"/>
    <property type="project" value="UniProtKB-ARBA"/>
</dbReference>
<comment type="similarity">
    <text evidence="5">Belongs to the glycosyltransferase 47 family.</text>
</comment>
<comment type="cofactor">
    <cofactor evidence="1">
        <name>Mn(2+)</name>
        <dbReference type="ChEBI" id="CHEBI:29035"/>
    </cofactor>
</comment>
<keyword evidence="8" id="KW-0808">Transferase</keyword>
<keyword evidence="11" id="KW-0256">Endoplasmic reticulum</keyword>
<dbReference type="Proteomes" id="UP000549394">
    <property type="component" value="Unassembled WGS sequence"/>
</dbReference>
<evidence type="ECO:0000259" key="21">
    <source>
        <dbReference type="Pfam" id="PF09258"/>
    </source>
</evidence>
<dbReference type="InterPro" id="IPR040911">
    <property type="entry name" value="Exostosin_GT47"/>
</dbReference>
<dbReference type="GO" id="GO:0005789">
    <property type="term" value="C:endoplasmic reticulum membrane"/>
    <property type="evidence" value="ECO:0007669"/>
    <property type="project" value="UniProtKB-SubCell"/>
</dbReference>
<dbReference type="PANTHER" id="PTHR48261">
    <property type="entry name" value="ACETYLGLUCOSAMINYLTRANSFERASE"/>
    <property type="match status" value="1"/>
</dbReference>
<dbReference type="InterPro" id="IPR015338">
    <property type="entry name" value="GT64_dom"/>
</dbReference>
<comment type="pathway">
    <text evidence="4">Protein modification; protein glycosylation.</text>
</comment>
<evidence type="ECO:0000256" key="10">
    <source>
        <dbReference type="ARBA" id="ARBA00022723"/>
    </source>
</evidence>